<accession>A0A7W6JA32</accession>
<feature type="chain" id="PRO_5030814706" description="DNA breaking-rejoining protein" evidence="1">
    <location>
        <begin position="21"/>
        <end position="132"/>
    </location>
</feature>
<evidence type="ECO:0000313" key="3">
    <source>
        <dbReference type="Proteomes" id="UP000529946"/>
    </source>
</evidence>
<keyword evidence="3" id="KW-1185">Reference proteome</keyword>
<name>A0A7W6JA32_9CAUL</name>
<dbReference type="RefSeq" id="WP_183201904.1">
    <property type="nucleotide sequence ID" value="NZ_BAAAER010000002.1"/>
</dbReference>
<sequence length="132" mass="13962">MVRPLMLLAAIAALAAPALAQDAVRNERIQFARGASSATVTGDIQGYDTVNHLVGARAGQTMSVHMRSSNASNYFNVTAPGADAALFTGSSDGQHFEAQLPSSGDYVVQVYLMRNAARRGESANYTLTVDVR</sequence>
<proteinExistence type="predicted"/>
<evidence type="ECO:0008006" key="4">
    <source>
        <dbReference type="Google" id="ProtNLM"/>
    </source>
</evidence>
<gene>
    <name evidence="2" type="ORF">GGR12_000179</name>
</gene>
<comment type="caution">
    <text evidence="2">The sequence shown here is derived from an EMBL/GenBank/DDBJ whole genome shotgun (WGS) entry which is preliminary data.</text>
</comment>
<dbReference type="Proteomes" id="UP000529946">
    <property type="component" value="Unassembled WGS sequence"/>
</dbReference>
<evidence type="ECO:0000256" key="1">
    <source>
        <dbReference type="SAM" id="SignalP"/>
    </source>
</evidence>
<keyword evidence="1" id="KW-0732">Signal</keyword>
<protein>
    <recommendedName>
        <fullName evidence="4">DNA breaking-rejoining protein</fullName>
    </recommendedName>
</protein>
<dbReference type="AlphaFoldDB" id="A0A7W6JA32"/>
<evidence type="ECO:0000313" key="2">
    <source>
        <dbReference type="EMBL" id="MBB4081340.1"/>
    </source>
</evidence>
<dbReference type="Gene3D" id="2.60.120.380">
    <property type="match status" value="1"/>
</dbReference>
<feature type="signal peptide" evidence="1">
    <location>
        <begin position="1"/>
        <end position="20"/>
    </location>
</feature>
<dbReference type="EMBL" id="JACIDM010000001">
    <property type="protein sequence ID" value="MBB4081340.1"/>
    <property type="molecule type" value="Genomic_DNA"/>
</dbReference>
<reference evidence="2 3" key="1">
    <citation type="submission" date="2020-08" db="EMBL/GenBank/DDBJ databases">
        <title>Genomic Encyclopedia of Type Strains, Phase IV (KMG-IV): sequencing the most valuable type-strain genomes for metagenomic binning, comparative biology and taxonomic classification.</title>
        <authorList>
            <person name="Goeker M."/>
        </authorList>
    </citation>
    <scope>NUCLEOTIDE SEQUENCE [LARGE SCALE GENOMIC DNA]</scope>
    <source>
        <strain evidence="2 3">DSM 23960</strain>
    </source>
</reference>
<organism evidence="2 3">
    <name type="scientific">Brevundimonas lenta</name>
    <dbReference type="NCBI Taxonomy" id="424796"/>
    <lineage>
        <taxon>Bacteria</taxon>
        <taxon>Pseudomonadati</taxon>
        <taxon>Pseudomonadota</taxon>
        <taxon>Alphaproteobacteria</taxon>
        <taxon>Caulobacterales</taxon>
        <taxon>Caulobacteraceae</taxon>
        <taxon>Brevundimonas</taxon>
    </lineage>
</organism>